<sequence>MIRTAGLITAVAAAGAFAVLGAGAAQAAQGTVTVNGQIYNNPTGCIEPHAYQLTVGNSTDKVIEVHAGRGCTGPVIGKVDPAGITMVPRGSLLIVE</sequence>
<protein>
    <recommendedName>
        <fullName evidence="6">Secreted protein</fullName>
    </recommendedName>
</protein>
<accession>A0A2S5ZWA5</accession>
<evidence type="ECO:0000313" key="2">
    <source>
        <dbReference type="EMBL" id="PPJ21793.1"/>
    </source>
</evidence>
<dbReference type="AlphaFoldDB" id="A0A2S5ZWA5"/>
<name>A0A2S5ZWA5_9NOCA</name>
<dbReference type="Proteomes" id="UP000241647">
    <property type="component" value="Unassembled WGS sequence"/>
</dbReference>
<feature type="chain" id="PRO_5044579785" description="Secreted protein" evidence="1">
    <location>
        <begin position="28"/>
        <end position="96"/>
    </location>
</feature>
<evidence type="ECO:0008006" key="6">
    <source>
        <dbReference type="Google" id="ProtNLM"/>
    </source>
</evidence>
<organism evidence="2 4">
    <name type="scientific">Nocardia nova</name>
    <dbReference type="NCBI Taxonomy" id="37330"/>
    <lineage>
        <taxon>Bacteria</taxon>
        <taxon>Bacillati</taxon>
        <taxon>Actinomycetota</taxon>
        <taxon>Actinomycetes</taxon>
        <taxon>Mycobacteriales</taxon>
        <taxon>Nocardiaceae</taxon>
        <taxon>Nocardia</taxon>
    </lineage>
</organism>
<dbReference type="RefSeq" id="WP_030517012.1">
    <property type="nucleotide sequence ID" value="NZ_JADLQW010000018.1"/>
</dbReference>
<dbReference type="EMBL" id="PYHS01000002">
    <property type="protein sequence ID" value="PSR65207.1"/>
    <property type="molecule type" value="Genomic_DNA"/>
</dbReference>
<dbReference type="Proteomes" id="UP000238356">
    <property type="component" value="Unassembled WGS sequence"/>
</dbReference>
<reference evidence="4 5" key="1">
    <citation type="submission" date="2018-02" db="EMBL/GenBank/DDBJ databases">
        <title>8 Nocardia nova and 1 Nocardia cyriacigeorgica strain used for evolution to TMP-SMX.</title>
        <authorList>
            <person name="Mehta H."/>
            <person name="Weng J."/>
            <person name="Shamoo Y."/>
        </authorList>
    </citation>
    <scope>NUCLEOTIDE SEQUENCE [LARGE SCALE GENOMIC DNA]</scope>
    <source>
        <strain evidence="3 5">ATCC 33727</strain>
        <strain evidence="2 4">BAA2227</strain>
    </source>
</reference>
<dbReference type="EMBL" id="PSZD01000034">
    <property type="protein sequence ID" value="PPJ21793.1"/>
    <property type="molecule type" value="Genomic_DNA"/>
</dbReference>
<gene>
    <name evidence="2" type="ORF">C5F51_32860</name>
    <name evidence="3" type="ORF">C8259_03310</name>
</gene>
<keyword evidence="1" id="KW-0732">Signal</keyword>
<evidence type="ECO:0000256" key="1">
    <source>
        <dbReference type="SAM" id="SignalP"/>
    </source>
</evidence>
<evidence type="ECO:0000313" key="5">
    <source>
        <dbReference type="Proteomes" id="UP000241647"/>
    </source>
</evidence>
<keyword evidence="4" id="KW-1185">Reference proteome</keyword>
<dbReference type="GeneID" id="66719735"/>
<comment type="caution">
    <text evidence="2">The sequence shown here is derived from an EMBL/GenBank/DDBJ whole genome shotgun (WGS) entry which is preliminary data.</text>
</comment>
<proteinExistence type="predicted"/>
<evidence type="ECO:0000313" key="4">
    <source>
        <dbReference type="Proteomes" id="UP000238356"/>
    </source>
</evidence>
<feature type="signal peptide" evidence="1">
    <location>
        <begin position="1"/>
        <end position="27"/>
    </location>
</feature>
<evidence type="ECO:0000313" key="3">
    <source>
        <dbReference type="EMBL" id="PSR65207.1"/>
    </source>
</evidence>